<evidence type="ECO:0000256" key="11">
    <source>
        <dbReference type="ARBA" id="ARBA00022984"/>
    </source>
</evidence>
<keyword evidence="14" id="KW-0961">Cell wall biogenesis/degradation</keyword>
<keyword evidence="6" id="KW-0645">Protease</keyword>
<evidence type="ECO:0000256" key="2">
    <source>
        <dbReference type="ARBA" id="ARBA00007090"/>
    </source>
</evidence>
<dbReference type="GO" id="GO:0030288">
    <property type="term" value="C:outer membrane-bounded periplasmic space"/>
    <property type="evidence" value="ECO:0007669"/>
    <property type="project" value="TreeGrafter"/>
</dbReference>
<dbReference type="GO" id="GO:0071555">
    <property type="term" value="P:cell wall organization"/>
    <property type="evidence" value="ECO:0007669"/>
    <property type="project" value="UniProtKB-KW"/>
</dbReference>
<dbReference type="GO" id="GO:0008955">
    <property type="term" value="F:peptidoglycan glycosyltransferase activity"/>
    <property type="evidence" value="ECO:0007669"/>
    <property type="project" value="UniProtKB-EC"/>
</dbReference>
<keyword evidence="13" id="KW-0511">Multifunctional enzyme</keyword>
<gene>
    <name evidence="18" type="ORF">Dia5BBH33_15910</name>
</gene>
<dbReference type="InterPro" id="IPR001264">
    <property type="entry name" value="Glyco_trans_51"/>
</dbReference>
<proteinExistence type="inferred from homology"/>
<comment type="catalytic activity">
    <reaction evidence="16">
        <text>[GlcNAc-(1-&gt;4)-Mur2Ac(oyl-L-Ala-gamma-D-Glu-L-Lys-D-Ala-D-Ala)](n)-di-trans,octa-cis-undecaprenyl diphosphate + beta-D-GlcNAc-(1-&gt;4)-Mur2Ac(oyl-L-Ala-gamma-D-Glu-L-Lys-D-Ala-D-Ala)-di-trans,octa-cis-undecaprenyl diphosphate = [GlcNAc-(1-&gt;4)-Mur2Ac(oyl-L-Ala-gamma-D-Glu-L-Lys-D-Ala-D-Ala)](n+1)-di-trans,octa-cis-undecaprenyl diphosphate + di-trans,octa-cis-undecaprenyl diphosphate + H(+)</text>
        <dbReference type="Rhea" id="RHEA:23708"/>
        <dbReference type="Rhea" id="RHEA-COMP:9602"/>
        <dbReference type="Rhea" id="RHEA-COMP:9603"/>
        <dbReference type="ChEBI" id="CHEBI:15378"/>
        <dbReference type="ChEBI" id="CHEBI:58405"/>
        <dbReference type="ChEBI" id="CHEBI:60033"/>
        <dbReference type="ChEBI" id="CHEBI:78435"/>
        <dbReference type="EC" id="2.4.99.28"/>
    </reaction>
</comment>
<evidence type="ECO:0000256" key="9">
    <source>
        <dbReference type="ARBA" id="ARBA00022801"/>
    </source>
</evidence>
<keyword evidence="8" id="KW-0808">Transferase</keyword>
<comment type="similarity">
    <text evidence="2">In the C-terminal section; belongs to the transpeptidase family.</text>
</comment>
<dbReference type="OrthoDB" id="9766909at2"/>
<feature type="domain" description="Glycosyl transferase family 51" evidence="17">
    <location>
        <begin position="116"/>
        <end position="283"/>
    </location>
</feature>
<dbReference type="KEGG" id="dho:Dia5BBH33_15910"/>
<keyword evidence="10" id="KW-0133">Cell shape</keyword>
<evidence type="ECO:0000256" key="8">
    <source>
        <dbReference type="ARBA" id="ARBA00022679"/>
    </source>
</evidence>
<dbReference type="GO" id="GO:0006508">
    <property type="term" value="P:proteolysis"/>
    <property type="evidence" value="ECO:0007669"/>
    <property type="project" value="UniProtKB-KW"/>
</dbReference>
<accession>A0A8D5A3C3</accession>
<sequence>MKRLFMLIVLACAVYWGFSQGSGIEKYIPASLTGSAPKAASSAPSSAKKDDSLYGEVTDMVSTFASGVTGTTDSGKVTVNKSKDAPNATVAKEQDIQTLRQEYHDLTNFKEALESRVHRENFVPFKDIPQYLIDGVVATEDRRFYDHGAMDPIGVARAMVTNYMAGETLEGGSTIDQQTVKNIFLSPERTMSRKIEELALAVQLDRYYTKQEILELYLNTIYFGHGAYGLREASHTYFGKEPKELDLSQCAMLAGLPQAPSAYDPIDHPKAGTERMTVVLTLMAQEGYITHEQAAHAAANLWLR</sequence>
<dbReference type="SUPFAM" id="SSF53955">
    <property type="entry name" value="Lysozyme-like"/>
    <property type="match status" value="1"/>
</dbReference>
<dbReference type="InterPro" id="IPR023346">
    <property type="entry name" value="Lysozyme-like_dom_sf"/>
</dbReference>
<keyword evidence="7" id="KW-0328">Glycosyltransferase</keyword>
<evidence type="ECO:0000256" key="6">
    <source>
        <dbReference type="ARBA" id="ARBA00022670"/>
    </source>
</evidence>
<evidence type="ECO:0000256" key="12">
    <source>
        <dbReference type="ARBA" id="ARBA00023136"/>
    </source>
</evidence>
<evidence type="ECO:0000256" key="10">
    <source>
        <dbReference type="ARBA" id="ARBA00022960"/>
    </source>
</evidence>
<dbReference type="RefSeq" id="WP_108850632.1">
    <property type="nucleotide sequence ID" value="NZ_AP019697.1"/>
</dbReference>
<comment type="similarity">
    <text evidence="3">In the N-terminal section; belongs to the glycosyltransferase 51 family.</text>
</comment>
<evidence type="ECO:0000256" key="4">
    <source>
        <dbReference type="ARBA" id="ARBA00022475"/>
    </source>
</evidence>
<evidence type="ECO:0000256" key="7">
    <source>
        <dbReference type="ARBA" id="ARBA00022676"/>
    </source>
</evidence>
<evidence type="ECO:0000256" key="5">
    <source>
        <dbReference type="ARBA" id="ARBA00022645"/>
    </source>
</evidence>
<dbReference type="Gene3D" id="1.10.3810.10">
    <property type="entry name" value="Biosynthetic peptidoglycan transglycosylase-like"/>
    <property type="match status" value="1"/>
</dbReference>
<organism evidence="18 19">
    <name type="scientific">Dialister hominis</name>
    <dbReference type="NCBI Taxonomy" id="2582419"/>
    <lineage>
        <taxon>Bacteria</taxon>
        <taxon>Bacillati</taxon>
        <taxon>Bacillota</taxon>
        <taxon>Negativicutes</taxon>
        <taxon>Veillonellales</taxon>
        <taxon>Veillonellaceae</taxon>
        <taxon>Dialister</taxon>
    </lineage>
</organism>
<evidence type="ECO:0000256" key="13">
    <source>
        <dbReference type="ARBA" id="ARBA00023268"/>
    </source>
</evidence>
<dbReference type="InterPro" id="IPR050396">
    <property type="entry name" value="Glycosyltr_51/Transpeptidase"/>
</dbReference>
<evidence type="ECO:0000256" key="16">
    <source>
        <dbReference type="ARBA" id="ARBA00049902"/>
    </source>
</evidence>
<dbReference type="Proteomes" id="UP000320585">
    <property type="component" value="Chromosome"/>
</dbReference>
<dbReference type="GO" id="GO:0009252">
    <property type="term" value="P:peptidoglycan biosynthetic process"/>
    <property type="evidence" value="ECO:0007669"/>
    <property type="project" value="UniProtKB-KW"/>
</dbReference>
<dbReference type="GO" id="GO:0009002">
    <property type="term" value="F:serine-type D-Ala-D-Ala carboxypeptidase activity"/>
    <property type="evidence" value="ECO:0007669"/>
    <property type="project" value="UniProtKB-EC"/>
</dbReference>
<keyword evidence="9" id="KW-0378">Hydrolase</keyword>
<evidence type="ECO:0000256" key="3">
    <source>
        <dbReference type="ARBA" id="ARBA00007739"/>
    </source>
</evidence>
<reference evidence="19" key="1">
    <citation type="submission" date="2019-05" db="EMBL/GenBank/DDBJ databases">
        <title>Complete genome sequencing of Dialister sp. strain 5BBH33.</title>
        <authorList>
            <person name="Sakamoto M."/>
            <person name="Murakami T."/>
            <person name="Mori H."/>
        </authorList>
    </citation>
    <scope>NUCLEOTIDE SEQUENCE [LARGE SCALE GENOMIC DNA]</scope>
    <source>
        <strain evidence="19">5BBH33</strain>
    </source>
</reference>
<evidence type="ECO:0000256" key="1">
    <source>
        <dbReference type="ARBA" id="ARBA00004236"/>
    </source>
</evidence>
<dbReference type="AlphaFoldDB" id="A0A8D5A3C3"/>
<dbReference type="InterPro" id="IPR036950">
    <property type="entry name" value="PBP_transglycosylase"/>
</dbReference>
<comment type="catalytic activity">
    <reaction evidence="15">
        <text>Preferential cleavage: (Ac)2-L-Lys-D-Ala-|-D-Ala. Also transpeptidation of peptidyl-alanyl moieties that are N-acyl substituents of D-alanine.</text>
        <dbReference type="EC" id="3.4.16.4"/>
    </reaction>
</comment>
<evidence type="ECO:0000313" key="18">
    <source>
        <dbReference type="EMBL" id="BBK25656.1"/>
    </source>
</evidence>
<dbReference type="PANTHER" id="PTHR32282:SF11">
    <property type="entry name" value="PENICILLIN-BINDING PROTEIN 1B"/>
    <property type="match status" value="1"/>
</dbReference>
<dbReference type="GO" id="GO:0005886">
    <property type="term" value="C:plasma membrane"/>
    <property type="evidence" value="ECO:0007669"/>
    <property type="project" value="UniProtKB-SubCell"/>
</dbReference>
<dbReference type="GeneID" id="92716814"/>
<dbReference type="Pfam" id="PF00912">
    <property type="entry name" value="Transgly"/>
    <property type="match status" value="1"/>
</dbReference>
<protein>
    <recommendedName>
        <fullName evidence="17">Glycosyl transferase family 51 domain-containing protein</fullName>
    </recommendedName>
</protein>
<keyword evidence="19" id="KW-1185">Reference proteome</keyword>
<name>A0A8D5A3C3_9FIRM</name>
<keyword evidence="12" id="KW-0472">Membrane</keyword>
<keyword evidence="11" id="KW-0573">Peptidoglycan synthesis</keyword>
<keyword evidence="5" id="KW-0121">Carboxypeptidase</keyword>
<dbReference type="FunFam" id="1.10.3810.10:FF:000001">
    <property type="entry name" value="Penicillin-binding protein 1A"/>
    <property type="match status" value="1"/>
</dbReference>
<keyword evidence="4" id="KW-1003">Cell membrane</keyword>
<dbReference type="GO" id="GO:0008360">
    <property type="term" value="P:regulation of cell shape"/>
    <property type="evidence" value="ECO:0007669"/>
    <property type="project" value="UniProtKB-KW"/>
</dbReference>
<evidence type="ECO:0000259" key="17">
    <source>
        <dbReference type="Pfam" id="PF00912"/>
    </source>
</evidence>
<evidence type="ECO:0000313" key="19">
    <source>
        <dbReference type="Proteomes" id="UP000320585"/>
    </source>
</evidence>
<comment type="subcellular location">
    <subcellularLocation>
        <location evidence="1">Cell membrane</location>
    </subcellularLocation>
</comment>
<dbReference type="EMBL" id="AP019697">
    <property type="protein sequence ID" value="BBK25656.1"/>
    <property type="molecule type" value="Genomic_DNA"/>
</dbReference>
<dbReference type="PANTHER" id="PTHR32282">
    <property type="entry name" value="BINDING PROTEIN TRANSPEPTIDASE, PUTATIVE-RELATED"/>
    <property type="match status" value="1"/>
</dbReference>
<evidence type="ECO:0000256" key="14">
    <source>
        <dbReference type="ARBA" id="ARBA00023316"/>
    </source>
</evidence>
<evidence type="ECO:0000256" key="15">
    <source>
        <dbReference type="ARBA" id="ARBA00034000"/>
    </source>
</evidence>